<evidence type="ECO:0000313" key="1">
    <source>
        <dbReference type="EMBL" id="GAG27115.1"/>
    </source>
</evidence>
<gene>
    <name evidence="1" type="ORF">S01H1_51997</name>
</gene>
<sequence>MAGGANLFGGSTGADLIPSGILADLRRQGQGIQQGQNAPGGIDQLFGLAGGLGQQGQGFLGGLGQAGQQLDQFMGSGFAQQQLGGLTNLINRNLSENQLPMLQRGATASGTLGGGRQAVSEGIAMRGANENLFNFGGDLLQQDLMR</sequence>
<organism evidence="1">
    <name type="scientific">marine sediment metagenome</name>
    <dbReference type="NCBI Taxonomy" id="412755"/>
    <lineage>
        <taxon>unclassified sequences</taxon>
        <taxon>metagenomes</taxon>
        <taxon>ecological metagenomes</taxon>
    </lineage>
</organism>
<dbReference type="EMBL" id="BARS01033590">
    <property type="protein sequence ID" value="GAG27115.1"/>
    <property type="molecule type" value="Genomic_DNA"/>
</dbReference>
<proteinExistence type="predicted"/>
<name>X0W912_9ZZZZ</name>
<accession>X0W912</accession>
<reference evidence="1" key="1">
    <citation type="journal article" date="2014" name="Front. Microbiol.">
        <title>High frequency of phylogenetically diverse reductive dehalogenase-homologous genes in deep subseafloor sedimentary metagenomes.</title>
        <authorList>
            <person name="Kawai M."/>
            <person name="Futagami T."/>
            <person name="Toyoda A."/>
            <person name="Takaki Y."/>
            <person name="Nishi S."/>
            <person name="Hori S."/>
            <person name="Arai W."/>
            <person name="Tsubouchi T."/>
            <person name="Morono Y."/>
            <person name="Uchiyama I."/>
            <person name="Ito T."/>
            <person name="Fujiyama A."/>
            <person name="Inagaki F."/>
            <person name="Takami H."/>
        </authorList>
    </citation>
    <scope>NUCLEOTIDE SEQUENCE</scope>
    <source>
        <strain evidence="1">Expedition CK06-06</strain>
    </source>
</reference>
<comment type="caution">
    <text evidence="1">The sequence shown here is derived from an EMBL/GenBank/DDBJ whole genome shotgun (WGS) entry which is preliminary data.</text>
</comment>
<protein>
    <submittedName>
        <fullName evidence="1">Uncharacterized protein</fullName>
    </submittedName>
</protein>
<dbReference type="AlphaFoldDB" id="X0W912"/>
<feature type="non-terminal residue" evidence="1">
    <location>
        <position position="146"/>
    </location>
</feature>